<keyword evidence="6" id="KW-1185">Reference proteome</keyword>
<evidence type="ECO:0000256" key="1">
    <source>
        <dbReference type="ARBA" id="ARBA00005523"/>
    </source>
</evidence>
<dbReference type="PIRSF" id="PIRSF000029">
    <property type="entry name" value="Cytochrome_b562"/>
    <property type="match status" value="1"/>
</dbReference>
<dbReference type="InterPro" id="IPR010980">
    <property type="entry name" value="Cyt_c/b562"/>
</dbReference>
<organism evidence="5 6">
    <name type="scientific">Gallibacterium salpingitidis</name>
    <dbReference type="NCBI Taxonomy" id="505341"/>
    <lineage>
        <taxon>Bacteria</taxon>
        <taxon>Pseudomonadati</taxon>
        <taxon>Pseudomonadota</taxon>
        <taxon>Gammaproteobacteria</taxon>
        <taxon>Pasteurellales</taxon>
        <taxon>Pasteurellaceae</taxon>
        <taxon>Gallibacterium</taxon>
    </lineage>
</organism>
<dbReference type="Proteomes" id="UP000092649">
    <property type="component" value="Unassembled WGS sequence"/>
</dbReference>
<dbReference type="GO" id="GO:0005506">
    <property type="term" value="F:iron ion binding"/>
    <property type="evidence" value="ECO:0007669"/>
    <property type="project" value="InterPro"/>
</dbReference>
<dbReference type="EMBL" id="JTJL01000050">
    <property type="protein sequence ID" value="OBW92310.1"/>
    <property type="molecule type" value="Genomic_DNA"/>
</dbReference>
<comment type="caution">
    <text evidence="5">The sequence shown here is derived from an EMBL/GenBank/DDBJ whole genome shotgun (WGS) entry which is preliminary data.</text>
</comment>
<dbReference type="AlphaFoldDB" id="A0A1A7NRS7"/>
<evidence type="ECO:0000256" key="4">
    <source>
        <dbReference type="SAM" id="SignalP"/>
    </source>
</evidence>
<evidence type="ECO:0000313" key="6">
    <source>
        <dbReference type="Proteomes" id="UP000092649"/>
    </source>
</evidence>
<proteinExistence type="inferred from homology"/>
<dbReference type="RefSeq" id="WP_066109129.1">
    <property type="nucleotide sequence ID" value="NZ_JTJL01000050.1"/>
</dbReference>
<dbReference type="GO" id="GO:0009055">
    <property type="term" value="F:electron transfer activity"/>
    <property type="evidence" value="ECO:0007669"/>
    <property type="project" value="InterPro"/>
</dbReference>
<evidence type="ECO:0000313" key="5">
    <source>
        <dbReference type="EMBL" id="OBW92310.1"/>
    </source>
</evidence>
<accession>A0A1A7NRS7</accession>
<feature type="signal peptide" evidence="4">
    <location>
        <begin position="1"/>
        <end position="24"/>
    </location>
</feature>
<feature type="binding site" description="axial binding residue" evidence="3">
    <location>
        <position position="31"/>
    </location>
    <ligand>
        <name>heme b</name>
        <dbReference type="ChEBI" id="CHEBI:60344"/>
    </ligand>
    <ligandPart>
        <name>Fe</name>
        <dbReference type="ChEBI" id="CHEBI:18248"/>
    </ligandPart>
</feature>
<dbReference type="Pfam" id="PF07361">
    <property type="entry name" value="Cytochrom_B562"/>
    <property type="match status" value="1"/>
</dbReference>
<protein>
    <recommendedName>
        <fullName evidence="7">Cytochrome B562</fullName>
    </recommendedName>
</protein>
<gene>
    <name evidence="5" type="ORF">QS62_09105</name>
</gene>
<feature type="binding site" description="axial binding residue" evidence="3">
    <location>
        <position position="126"/>
    </location>
    <ligand>
        <name>heme b</name>
        <dbReference type="ChEBI" id="CHEBI:60344"/>
    </ligand>
    <ligandPart>
        <name>Fe</name>
        <dbReference type="ChEBI" id="CHEBI:18248"/>
    </ligandPart>
</feature>
<evidence type="ECO:0000256" key="3">
    <source>
        <dbReference type="PIRSR" id="PIRSR000029-1"/>
    </source>
</evidence>
<keyword evidence="3" id="KW-0349">Heme</keyword>
<evidence type="ECO:0000256" key="2">
    <source>
        <dbReference type="ARBA" id="ARBA00022729"/>
    </source>
</evidence>
<keyword evidence="3" id="KW-0408">Iron</keyword>
<dbReference type="Gene3D" id="1.20.120.10">
    <property type="entry name" value="Cytochrome c/b562"/>
    <property type="match status" value="1"/>
</dbReference>
<dbReference type="GO" id="GO:0022900">
    <property type="term" value="P:electron transport chain"/>
    <property type="evidence" value="ECO:0007669"/>
    <property type="project" value="InterPro"/>
</dbReference>
<sequence length="130" mass="14349">MKTTTLMKTVLFSGLLAFSAFSMADTVAQEMQFFAKNIGPALKADNAETMQKHLSELKAAAQRSLDLVPGSLANKGKDSAEFKDYQQGMQHFITVIDESSALAAKGELEQAKEKAKTLLSIRNDYHKKYK</sequence>
<dbReference type="InterPro" id="IPR009155">
    <property type="entry name" value="Cyt_b562"/>
</dbReference>
<dbReference type="GO" id="GO:0042597">
    <property type="term" value="C:periplasmic space"/>
    <property type="evidence" value="ECO:0007669"/>
    <property type="project" value="InterPro"/>
</dbReference>
<reference evidence="5 6" key="1">
    <citation type="submission" date="2014-11" db="EMBL/GenBank/DDBJ databases">
        <title>Pan-genome of Gallibacterium spp.</title>
        <authorList>
            <person name="Kudirkiene E."/>
            <person name="Bojesen A.M."/>
        </authorList>
    </citation>
    <scope>NUCLEOTIDE SEQUENCE [LARGE SCALE GENOMIC DNA]</scope>
    <source>
        <strain evidence="5 6">F150</strain>
    </source>
</reference>
<feature type="chain" id="PRO_5008358768" description="Cytochrome B562" evidence="4">
    <location>
        <begin position="25"/>
        <end position="130"/>
    </location>
</feature>
<dbReference type="SUPFAM" id="SSF47175">
    <property type="entry name" value="Cytochromes"/>
    <property type="match status" value="1"/>
</dbReference>
<keyword evidence="3" id="KW-0479">Metal-binding</keyword>
<comment type="cofactor">
    <cofactor evidence="3">
        <name>heme b</name>
        <dbReference type="ChEBI" id="CHEBI:60344"/>
    </cofactor>
    <text evidence="3">Binds 1 heme b (iron(II)-protoporphyrin IX) group per molecule.</text>
</comment>
<keyword evidence="2 4" id="KW-0732">Signal</keyword>
<dbReference type="GO" id="GO:0020037">
    <property type="term" value="F:heme binding"/>
    <property type="evidence" value="ECO:0007669"/>
    <property type="project" value="InterPro"/>
</dbReference>
<evidence type="ECO:0008006" key="7">
    <source>
        <dbReference type="Google" id="ProtNLM"/>
    </source>
</evidence>
<comment type="similarity">
    <text evidence="1">Belongs to the cytochrome b562 family.</text>
</comment>
<name>A0A1A7NRS7_9PAST</name>